<dbReference type="Pfam" id="PF24758">
    <property type="entry name" value="LRR_At5g56370"/>
    <property type="match status" value="1"/>
</dbReference>
<dbReference type="InterPro" id="IPR055312">
    <property type="entry name" value="FBL15-like"/>
</dbReference>
<sequence length="481" mass="53802">MVGRCRCPPPPPPPGLRRVTRSQSRVDRISALPDDLLLQVLTRLRCARTAARTSLLARRWRKVWPGLLEVSFRGLAPDAIHAALARFTRTLLTAIDIHVSMGTGHGALDAGSVTDLLHASADRSPVKFALTIPVDLRRFDFTTWVELPRFDFATSIELDVQNVHFALSAATEFPALETLSLAGCIMDMATLVPRCPLLRALSVTRTPDEVDTITVHSESLQELVVSTFRSTSTIDIVAPALRKLTMAMDRGIDNSLSVVAPMVEEVTWRCLYYSTYIGIGKMWRVGSLKVRAVEKMELTDDAAAEEEGSHQPRRAHVLSLDILDTPYPSQRDFAEELEKIPVPTFSVLELKIATRSHVLGPLLLNLLRICNAVQRLDMVLVDTPVQVTESCDKRCPCQENNRKWRKIGASERLLIDLTEVQIKGFKGDDEEIHFLKLLFRCAPMLQTMTLKLSDGVTDDWYNIFLDTVQEYPYVNSSVCIG</sequence>
<comment type="caution">
    <text evidence="3">The sequence shown here is derived from an EMBL/GenBank/DDBJ whole genome shotgun (WGS) entry which is preliminary data.</text>
</comment>
<evidence type="ECO:0000313" key="4">
    <source>
        <dbReference type="Proteomes" id="UP000807115"/>
    </source>
</evidence>
<dbReference type="EMBL" id="CM027681">
    <property type="protein sequence ID" value="KAG0544919.1"/>
    <property type="molecule type" value="Genomic_DNA"/>
</dbReference>
<dbReference type="PANTHER" id="PTHR34709">
    <property type="entry name" value="OS10G0396666 PROTEIN"/>
    <property type="match status" value="1"/>
</dbReference>
<feature type="region of interest" description="Disordered" evidence="1">
    <location>
        <begin position="1"/>
        <end position="22"/>
    </location>
</feature>
<gene>
    <name evidence="3" type="ORF">BDA96_02G317800</name>
</gene>
<accession>A0A921UV26</accession>
<evidence type="ECO:0000259" key="2">
    <source>
        <dbReference type="Pfam" id="PF24758"/>
    </source>
</evidence>
<dbReference type="Proteomes" id="UP000807115">
    <property type="component" value="Chromosome 2"/>
</dbReference>
<dbReference type="InterPro" id="IPR036047">
    <property type="entry name" value="F-box-like_dom_sf"/>
</dbReference>
<evidence type="ECO:0000256" key="1">
    <source>
        <dbReference type="SAM" id="MobiDB-lite"/>
    </source>
</evidence>
<name>A0A921UV26_SORBI</name>
<protein>
    <recommendedName>
        <fullName evidence="2">F-box/LRR-repeat protein 15/At3g58940/PEG3-like LRR domain-containing protein</fullName>
    </recommendedName>
</protein>
<reference evidence="3" key="1">
    <citation type="journal article" date="2019" name="BMC Genomics">
        <title>A new reference genome for Sorghum bicolor reveals high levels of sequence similarity between sweet and grain genotypes: implications for the genetics of sugar metabolism.</title>
        <authorList>
            <person name="Cooper E.A."/>
            <person name="Brenton Z.W."/>
            <person name="Flinn B.S."/>
            <person name="Jenkins J."/>
            <person name="Shu S."/>
            <person name="Flowers D."/>
            <person name="Luo F."/>
            <person name="Wang Y."/>
            <person name="Xia P."/>
            <person name="Barry K."/>
            <person name="Daum C."/>
            <person name="Lipzen A."/>
            <person name="Yoshinaga Y."/>
            <person name="Schmutz J."/>
            <person name="Saski C."/>
            <person name="Vermerris W."/>
            <person name="Kresovich S."/>
        </authorList>
    </citation>
    <scope>NUCLEOTIDE SEQUENCE</scope>
</reference>
<dbReference type="AlphaFoldDB" id="A0A921UV26"/>
<evidence type="ECO:0000313" key="3">
    <source>
        <dbReference type="EMBL" id="KAG0544918.1"/>
    </source>
</evidence>
<feature type="domain" description="F-box/LRR-repeat protein 15/At3g58940/PEG3-like LRR" evidence="2">
    <location>
        <begin position="150"/>
        <end position="251"/>
    </location>
</feature>
<dbReference type="PANTHER" id="PTHR34709:SF62">
    <property type="entry name" value="OS12G0545400 PROTEIN"/>
    <property type="match status" value="1"/>
</dbReference>
<dbReference type="EMBL" id="CM027681">
    <property type="protein sequence ID" value="KAG0544918.1"/>
    <property type="molecule type" value="Genomic_DNA"/>
</dbReference>
<dbReference type="InterPro" id="IPR055411">
    <property type="entry name" value="LRR_FXL15/At3g58940/PEG3-like"/>
</dbReference>
<reference evidence="3" key="2">
    <citation type="submission" date="2020-10" db="EMBL/GenBank/DDBJ databases">
        <authorList>
            <person name="Cooper E.A."/>
            <person name="Brenton Z.W."/>
            <person name="Flinn B.S."/>
            <person name="Jenkins J."/>
            <person name="Shu S."/>
            <person name="Flowers D."/>
            <person name="Luo F."/>
            <person name="Wang Y."/>
            <person name="Xia P."/>
            <person name="Barry K."/>
            <person name="Daum C."/>
            <person name="Lipzen A."/>
            <person name="Yoshinaga Y."/>
            <person name="Schmutz J."/>
            <person name="Saski C."/>
            <person name="Vermerris W."/>
            <person name="Kresovich S."/>
        </authorList>
    </citation>
    <scope>NUCLEOTIDE SEQUENCE</scope>
</reference>
<dbReference type="SUPFAM" id="SSF52047">
    <property type="entry name" value="RNI-like"/>
    <property type="match status" value="1"/>
</dbReference>
<dbReference type="KEGG" id="sbi:8077430"/>
<dbReference type="OrthoDB" id="649076at2759"/>
<organism evidence="3 4">
    <name type="scientific">Sorghum bicolor</name>
    <name type="common">Sorghum</name>
    <name type="synonym">Sorghum vulgare</name>
    <dbReference type="NCBI Taxonomy" id="4558"/>
    <lineage>
        <taxon>Eukaryota</taxon>
        <taxon>Viridiplantae</taxon>
        <taxon>Streptophyta</taxon>
        <taxon>Embryophyta</taxon>
        <taxon>Tracheophyta</taxon>
        <taxon>Spermatophyta</taxon>
        <taxon>Magnoliopsida</taxon>
        <taxon>Liliopsida</taxon>
        <taxon>Poales</taxon>
        <taxon>Poaceae</taxon>
        <taxon>PACMAD clade</taxon>
        <taxon>Panicoideae</taxon>
        <taxon>Andropogonodae</taxon>
        <taxon>Andropogoneae</taxon>
        <taxon>Sorghinae</taxon>
        <taxon>Sorghum</taxon>
    </lineage>
</organism>
<proteinExistence type="predicted"/>
<dbReference type="SUPFAM" id="SSF81383">
    <property type="entry name" value="F-box domain"/>
    <property type="match status" value="1"/>
</dbReference>